<reference evidence="2" key="1">
    <citation type="submission" date="2025-08" db="UniProtKB">
        <authorList>
            <consortium name="RefSeq"/>
        </authorList>
    </citation>
    <scope>IDENTIFICATION</scope>
</reference>
<name>A0AC55CNQ7_ECHTE</name>
<evidence type="ECO:0000313" key="2">
    <source>
        <dbReference type="RefSeq" id="XP_045141501.1"/>
    </source>
</evidence>
<organism evidence="1 2">
    <name type="scientific">Echinops telfairi</name>
    <name type="common">Lesser hedgehog tenrec</name>
    <dbReference type="NCBI Taxonomy" id="9371"/>
    <lineage>
        <taxon>Eukaryota</taxon>
        <taxon>Metazoa</taxon>
        <taxon>Chordata</taxon>
        <taxon>Craniata</taxon>
        <taxon>Vertebrata</taxon>
        <taxon>Euteleostomi</taxon>
        <taxon>Mammalia</taxon>
        <taxon>Eutheria</taxon>
        <taxon>Afrotheria</taxon>
        <taxon>Tenrecidae</taxon>
        <taxon>Tenrecinae</taxon>
        <taxon>Echinops</taxon>
    </lineage>
</organism>
<evidence type="ECO:0000313" key="1">
    <source>
        <dbReference type="Proteomes" id="UP000694863"/>
    </source>
</evidence>
<dbReference type="Proteomes" id="UP000694863">
    <property type="component" value="Unplaced"/>
</dbReference>
<sequence length="149" mass="15589">MSAVGESAGGVSPDGAGAEGPPGPDGQSGHGRADDSAPRVVPPHDVPAPGAPENQMLVCSLNVPLESPLVAEFVQHNVLQGTQNTGTGVNREVTTQGSVITVRWTEEDPLLLRTSTNPFLEQLDLVMHCIPAPMFPYEGALSMQRRGNT</sequence>
<proteinExistence type="predicted"/>
<dbReference type="RefSeq" id="XP_045141501.1">
    <property type="nucleotide sequence ID" value="XM_045285566.1"/>
</dbReference>
<gene>
    <name evidence="2" type="primary">LOC123521163</name>
</gene>
<keyword evidence="1" id="KW-1185">Reference proteome</keyword>
<protein>
    <submittedName>
        <fullName evidence="2">EKC/KEOPS complex subunit LAGE3-like</fullName>
    </submittedName>
</protein>
<accession>A0AC55CNQ7</accession>